<dbReference type="HOGENOM" id="CLU_023878_0_1_1"/>
<dbReference type="AlphaFoldDB" id="A0A0B2WXH2"/>
<evidence type="ECO:0000313" key="2">
    <source>
        <dbReference type="EMBL" id="KHO00982.1"/>
    </source>
</evidence>
<organism evidence="2 3">
    <name type="scientific">Metarhizium album (strain ARSEF 1941)</name>
    <dbReference type="NCBI Taxonomy" id="1081103"/>
    <lineage>
        <taxon>Eukaryota</taxon>
        <taxon>Fungi</taxon>
        <taxon>Dikarya</taxon>
        <taxon>Ascomycota</taxon>
        <taxon>Pezizomycotina</taxon>
        <taxon>Sordariomycetes</taxon>
        <taxon>Hypocreomycetidae</taxon>
        <taxon>Hypocreales</taxon>
        <taxon>Clavicipitaceae</taxon>
        <taxon>Metarhizium</taxon>
    </lineage>
</organism>
<feature type="compositionally biased region" description="Polar residues" evidence="1">
    <location>
        <begin position="59"/>
        <end position="75"/>
    </location>
</feature>
<feature type="region of interest" description="Disordered" evidence="1">
    <location>
        <begin position="50"/>
        <end position="75"/>
    </location>
</feature>
<dbReference type="Proteomes" id="UP000030816">
    <property type="component" value="Unassembled WGS sequence"/>
</dbReference>
<feature type="region of interest" description="Disordered" evidence="1">
    <location>
        <begin position="1"/>
        <end position="30"/>
    </location>
</feature>
<comment type="caution">
    <text evidence="2">The sequence shown here is derived from an EMBL/GenBank/DDBJ whole genome shotgun (WGS) entry which is preliminary data.</text>
</comment>
<feature type="compositionally biased region" description="Low complexity" evidence="1">
    <location>
        <begin position="1"/>
        <end position="16"/>
    </location>
</feature>
<dbReference type="STRING" id="1081103.A0A0B2WXH2"/>
<name>A0A0B2WXH2_METAS</name>
<reference evidence="2 3" key="1">
    <citation type="journal article" date="2014" name="Proc. Natl. Acad. Sci. U.S.A.">
        <title>Trajectory and genomic determinants of fungal-pathogen speciation and host adaptation.</title>
        <authorList>
            <person name="Hu X."/>
            <person name="Xiao G."/>
            <person name="Zheng P."/>
            <person name="Shang Y."/>
            <person name="Su Y."/>
            <person name="Zhang X."/>
            <person name="Liu X."/>
            <person name="Zhan S."/>
            <person name="St Leger R.J."/>
            <person name="Wang C."/>
        </authorList>
    </citation>
    <scope>NUCLEOTIDE SEQUENCE [LARGE SCALE GENOMIC DNA]</scope>
    <source>
        <strain evidence="2 3">ARSEF 1941</strain>
    </source>
</reference>
<protein>
    <submittedName>
        <fullName evidence="2">Uncharacterized protein</fullName>
    </submittedName>
</protein>
<proteinExistence type="predicted"/>
<evidence type="ECO:0000256" key="1">
    <source>
        <dbReference type="SAM" id="MobiDB-lite"/>
    </source>
</evidence>
<dbReference type="EMBL" id="AZHE01000002">
    <property type="protein sequence ID" value="KHO00982.1"/>
    <property type="molecule type" value="Genomic_DNA"/>
</dbReference>
<sequence length="319" mass="34970">MSSSNSTSQSRQTKSKAATSGVAKTKKSSAYNDNFEQHLIDYFIYPEGYEHSEDRSTPEPANSSQTRQELLNSRASLSPSIFTEPVFRDFKRKNKAKSEGSVMRNVIPMIAGSTSTPNEGNIPFTNLLSLTDETTVKAIPDFFDGATASDVHGQVRQSLNKLIVPSKHASVPVVPNFFLEAKGPDGGASVAQRQACYDGAHGARAMHALQNYQATEPIYDGNAYTYSSTYNSATGTLQLFAHHATTPATTSQRPEYHITEIDGWQMTGNVDSFRRGATAFRNARDLAKRHRNCLIQAANIKATQLMAIPQEDKFEDASC</sequence>
<accession>A0A0B2WXH2</accession>
<dbReference type="OrthoDB" id="5336565at2759"/>
<keyword evidence="3" id="KW-1185">Reference proteome</keyword>
<gene>
    <name evidence="2" type="ORF">MAM_01760</name>
</gene>
<dbReference type="RefSeq" id="XP_040682047.1">
    <property type="nucleotide sequence ID" value="XM_040820559.1"/>
</dbReference>
<dbReference type="GeneID" id="63736215"/>
<evidence type="ECO:0000313" key="3">
    <source>
        <dbReference type="Proteomes" id="UP000030816"/>
    </source>
</evidence>